<reference evidence="1 2" key="1">
    <citation type="journal article" date="2015" name="Nature">
        <title>rRNA introns, odd ribosomes, and small enigmatic genomes across a large radiation of phyla.</title>
        <authorList>
            <person name="Brown C.T."/>
            <person name="Hug L.A."/>
            <person name="Thomas B.C."/>
            <person name="Sharon I."/>
            <person name="Castelle C.J."/>
            <person name="Singh A."/>
            <person name="Wilkins M.J."/>
            <person name="Williams K.H."/>
            <person name="Banfield J.F."/>
        </authorList>
    </citation>
    <scope>NUCLEOTIDE SEQUENCE [LARGE SCALE GENOMIC DNA]</scope>
</reference>
<name>A0A0G1SJ68_9BACT</name>
<proteinExistence type="predicted"/>
<accession>A0A0G1SJ68</accession>
<protein>
    <submittedName>
        <fullName evidence="1">Uncharacterized protein</fullName>
    </submittedName>
</protein>
<dbReference type="Proteomes" id="UP000034794">
    <property type="component" value="Unassembled WGS sequence"/>
</dbReference>
<dbReference type="AlphaFoldDB" id="A0A0G1SJ68"/>
<evidence type="ECO:0000313" key="2">
    <source>
        <dbReference type="Proteomes" id="UP000034794"/>
    </source>
</evidence>
<comment type="caution">
    <text evidence="1">The sequence shown here is derived from an EMBL/GenBank/DDBJ whole genome shotgun (WGS) entry which is preliminary data.</text>
</comment>
<sequence length="41" mass="4736">MRLRVAAEVTRPKITELITATDFCKEVTDTKIMNRETVRVV</sequence>
<evidence type="ECO:0000313" key="1">
    <source>
        <dbReference type="EMBL" id="KKU33365.1"/>
    </source>
</evidence>
<organism evidence="1 2">
    <name type="scientific">Candidatus Collierbacteria bacterium GW2011_GWA2_46_26</name>
    <dbReference type="NCBI Taxonomy" id="1618381"/>
    <lineage>
        <taxon>Bacteria</taxon>
        <taxon>Candidatus Collieribacteriota</taxon>
    </lineage>
</organism>
<gene>
    <name evidence="1" type="ORF">UX47_C0004G0010</name>
</gene>
<dbReference type="EMBL" id="LCMI01000004">
    <property type="protein sequence ID" value="KKU33365.1"/>
    <property type="molecule type" value="Genomic_DNA"/>
</dbReference>